<dbReference type="EMBL" id="QVQW01000007">
    <property type="protein sequence ID" value="RKU47886.1"/>
    <property type="molecule type" value="Genomic_DNA"/>
</dbReference>
<feature type="region of interest" description="Disordered" evidence="1">
    <location>
        <begin position="93"/>
        <end position="118"/>
    </location>
</feature>
<name>A0A420YJE5_9PEZI</name>
<keyword evidence="3" id="KW-1185">Reference proteome</keyword>
<dbReference type="Proteomes" id="UP000275385">
    <property type="component" value="Unassembled WGS sequence"/>
</dbReference>
<comment type="caution">
    <text evidence="2">The sequence shown here is derived from an EMBL/GenBank/DDBJ whole genome shotgun (WGS) entry which is preliminary data.</text>
</comment>
<proteinExistence type="predicted"/>
<evidence type="ECO:0000313" key="2">
    <source>
        <dbReference type="EMBL" id="RKU47886.1"/>
    </source>
</evidence>
<sequence>MEANWAGEGFLTVAVVMSLKTTTSDELKHQLGSIKRGPDKQYTTQFDETSCHLSRSITVIHSWVMKPATNTMIQGLTDTSGNKVESERVITGLKKHGDTGIRSPRTVSGYGWSRFPKT</sequence>
<dbReference type="AlphaFoldDB" id="A0A420YJE5"/>
<evidence type="ECO:0000256" key="1">
    <source>
        <dbReference type="SAM" id="MobiDB-lite"/>
    </source>
</evidence>
<organism evidence="2 3">
    <name type="scientific">Coniochaeta pulveracea</name>
    <dbReference type="NCBI Taxonomy" id="177199"/>
    <lineage>
        <taxon>Eukaryota</taxon>
        <taxon>Fungi</taxon>
        <taxon>Dikarya</taxon>
        <taxon>Ascomycota</taxon>
        <taxon>Pezizomycotina</taxon>
        <taxon>Sordariomycetes</taxon>
        <taxon>Sordariomycetidae</taxon>
        <taxon>Coniochaetales</taxon>
        <taxon>Coniochaetaceae</taxon>
        <taxon>Coniochaeta</taxon>
    </lineage>
</organism>
<evidence type="ECO:0000313" key="3">
    <source>
        <dbReference type="Proteomes" id="UP000275385"/>
    </source>
</evidence>
<reference evidence="2 3" key="1">
    <citation type="submission" date="2018-08" db="EMBL/GenBank/DDBJ databases">
        <title>Draft genome of the lignicolous fungus Coniochaeta pulveracea.</title>
        <authorList>
            <person name="Borstlap C.J."/>
            <person name="De Witt R.N."/>
            <person name="Botha A."/>
            <person name="Volschenk H."/>
        </authorList>
    </citation>
    <scope>NUCLEOTIDE SEQUENCE [LARGE SCALE GENOMIC DNA]</scope>
    <source>
        <strain evidence="2 3">CAB683</strain>
    </source>
</reference>
<gene>
    <name evidence="2" type="ORF">DL546_008874</name>
</gene>
<protein>
    <submittedName>
        <fullName evidence="2">Uncharacterized protein</fullName>
    </submittedName>
</protein>
<accession>A0A420YJE5</accession>